<dbReference type="PANTHER" id="PTHR43343:SF3">
    <property type="entry name" value="PROTEASE DO-LIKE 8, CHLOROPLASTIC"/>
    <property type="match status" value="1"/>
</dbReference>
<dbReference type="InterPro" id="IPR009003">
    <property type="entry name" value="Peptidase_S1_PA"/>
</dbReference>
<dbReference type="AlphaFoldDB" id="A0A955LX53"/>
<evidence type="ECO:0000259" key="4">
    <source>
        <dbReference type="PROSITE" id="PS50106"/>
    </source>
</evidence>
<reference evidence="5" key="2">
    <citation type="journal article" date="2021" name="Microbiome">
        <title>Successional dynamics and alternative stable states in a saline activated sludge microbial community over 9 years.</title>
        <authorList>
            <person name="Wang Y."/>
            <person name="Ye J."/>
            <person name="Ju F."/>
            <person name="Liu L."/>
            <person name="Boyd J.A."/>
            <person name="Deng Y."/>
            <person name="Parks D.H."/>
            <person name="Jiang X."/>
            <person name="Yin X."/>
            <person name="Woodcroft B.J."/>
            <person name="Tyson G.W."/>
            <person name="Hugenholtz P."/>
            <person name="Polz M.F."/>
            <person name="Zhang T."/>
        </authorList>
    </citation>
    <scope>NUCLEOTIDE SEQUENCE</scope>
    <source>
        <strain evidence="5">HKST-UBA02</strain>
    </source>
</reference>
<dbReference type="InterPro" id="IPR043504">
    <property type="entry name" value="Peptidase_S1_PA_chymotrypsin"/>
</dbReference>
<dbReference type="InterPro" id="IPR036034">
    <property type="entry name" value="PDZ_sf"/>
</dbReference>
<dbReference type="GO" id="GO:0004252">
    <property type="term" value="F:serine-type endopeptidase activity"/>
    <property type="evidence" value="ECO:0007669"/>
    <property type="project" value="InterPro"/>
</dbReference>
<evidence type="ECO:0000256" key="2">
    <source>
        <dbReference type="ARBA" id="ARBA00022670"/>
    </source>
</evidence>
<dbReference type="Gene3D" id="2.40.10.10">
    <property type="entry name" value="Trypsin-like serine proteases"/>
    <property type="match status" value="2"/>
</dbReference>
<dbReference type="PROSITE" id="PS50106">
    <property type="entry name" value="PDZ"/>
    <property type="match status" value="1"/>
</dbReference>
<evidence type="ECO:0000313" key="6">
    <source>
        <dbReference type="Proteomes" id="UP000699691"/>
    </source>
</evidence>
<name>A0A955LX53_UNCKA</name>
<dbReference type="GO" id="GO:0006508">
    <property type="term" value="P:proteolysis"/>
    <property type="evidence" value="ECO:0007669"/>
    <property type="project" value="UniProtKB-KW"/>
</dbReference>
<evidence type="ECO:0000256" key="3">
    <source>
        <dbReference type="ARBA" id="ARBA00022801"/>
    </source>
</evidence>
<dbReference type="SMART" id="SM00228">
    <property type="entry name" value="PDZ"/>
    <property type="match status" value="1"/>
</dbReference>
<accession>A0A955LX53</accession>
<dbReference type="InterPro" id="IPR001940">
    <property type="entry name" value="Peptidase_S1C"/>
</dbReference>
<dbReference type="Pfam" id="PF13180">
    <property type="entry name" value="PDZ_2"/>
    <property type="match status" value="1"/>
</dbReference>
<proteinExistence type="inferred from homology"/>
<dbReference type="Pfam" id="PF13365">
    <property type="entry name" value="Trypsin_2"/>
    <property type="match status" value="1"/>
</dbReference>
<comment type="caution">
    <text evidence="5">The sequence shown here is derived from an EMBL/GenBank/DDBJ whole genome shotgun (WGS) entry which is preliminary data.</text>
</comment>
<dbReference type="Gene3D" id="2.30.42.10">
    <property type="match status" value="1"/>
</dbReference>
<reference evidence="5" key="1">
    <citation type="submission" date="2020-04" db="EMBL/GenBank/DDBJ databases">
        <authorList>
            <person name="Zhang T."/>
        </authorList>
    </citation>
    <scope>NUCLEOTIDE SEQUENCE</scope>
    <source>
        <strain evidence="5">HKST-UBA02</strain>
    </source>
</reference>
<keyword evidence="3" id="KW-0378">Hydrolase</keyword>
<dbReference type="Proteomes" id="UP000699691">
    <property type="component" value="Unassembled WGS sequence"/>
</dbReference>
<dbReference type="PANTHER" id="PTHR43343">
    <property type="entry name" value="PEPTIDASE S12"/>
    <property type="match status" value="1"/>
</dbReference>
<organism evidence="5 6">
    <name type="scientific">candidate division WWE3 bacterium</name>
    <dbReference type="NCBI Taxonomy" id="2053526"/>
    <lineage>
        <taxon>Bacteria</taxon>
        <taxon>Katanobacteria</taxon>
    </lineage>
</organism>
<sequence>MTIFKLIAILIFIGLLGLSVYTTGQIVQYLTTNENPLNFGFLDDLKGKVVTQQKVVEEESAVIDVVENSQASVVSVVERSVVFNFFSGPNLQEGTIGTGFAISPTRIVTNRHVVDSENATFLIVDNEGNEYEIDSIVRDSFNDLALIEVSNANFTPLEFGDSDSIKVGQTVIAIGNALGQFTNSVTKGVISGIGRGIRASSGYGSYQQLENVLQTDAALNPGNSGGPLLNLSGQVIGVNVAVGQGTENIGFAIPINSAKELIEDVDSGEQQKRGYLGVSYQMVDDRIAQLRDLVAGAFVEQVIAGSPADDAGVKSGDIITAIESEALTVARDLRSVIVTYRAGDSITLSIWRAGEELEVTVTLDAVE</sequence>
<gene>
    <name evidence="5" type="ORF">KC573_03290</name>
</gene>
<dbReference type="SUPFAM" id="SSF50494">
    <property type="entry name" value="Trypsin-like serine proteases"/>
    <property type="match status" value="1"/>
</dbReference>
<evidence type="ECO:0000256" key="1">
    <source>
        <dbReference type="ARBA" id="ARBA00010541"/>
    </source>
</evidence>
<comment type="similarity">
    <text evidence="1">Belongs to the peptidase S1C family.</text>
</comment>
<dbReference type="EMBL" id="JAGQKY010000158">
    <property type="protein sequence ID" value="MCA9397829.1"/>
    <property type="molecule type" value="Genomic_DNA"/>
</dbReference>
<dbReference type="SUPFAM" id="SSF50156">
    <property type="entry name" value="PDZ domain-like"/>
    <property type="match status" value="1"/>
</dbReference>
<dbReference type="InterPro" id="IPR051201">
    <property type="entry name" value="Chloro_Bact_Ser_Proteases"/>
</dbReference>
<protein>
    <submittedName>
        <fullName evidence="5">Trypsin-like peptidase domain-containing protein</fullName>
    </submittedName>
</protein>
<feature type="domain" description="PDZ" evidence="4">
    <location>
        <begin position="269"/>
        <end position="354"/>
    </location>
</feature>
<dbReference type="PRINTS" id="PR00834">
    <property type="entry name" value="PROTEASES2C"/>
</dbReference>
<evidence type="ECO:0000313" key="5">
    <source>
        <dbReference type="EMBL" id="MCA9397829.1"/>
    </source>
</evidence>
<dbReference type="InterPro" id="IPR001478">
    <property type="entry name" value="PDZ"/>
</dbReference>
<keyword evidence="2" id="KW-0645">Protease</keyword>